<accession>A0A0A9ELD6</accession>
<evidence type="ECO:0000313" key="1">
    <source>
        <dbReference type="EMBL" id="JAD99828.1"/>
    </source>
</evidence>
<dbReference type="AlphaFoldDB" id="A0A0A9ELD6"/>
<protein>
    <submittedName>
        <fullName evidence="1">Uncharacterized protein</fullName>
    </submittedName>
</protein>
<dbReference type="EMBL" id="GBRH01198067">
    <property type="protein sequence ID" value="JAD99828.1"/>
    <property type="molecule type" value="Transcribed_RNA"/>
</dbReference>
<proteinExistence type="predicted"/>
<sequence>MQKKKFKCYSIYWCEMYAFDHMGVQ</sequence>
<reference evidence="1" key="2">
    <citation type="journal article" date="2015" name="Data Brief">
        <title>Shoot transcriptome of the giant reed, Arundo donax.</title>
        <authorList>
            <person name="Barrero R.A."/>
            <person name="Guerrero F.D."/>
            <person name="Moolhuijzen P."/>
            <person name="Goolsby J.A."/>
            <person name="Tidwell J."/>
            <person name="Bellgard S.E."/>
            <person name="Bellgard M.I."/>
        </authorList>
    </citation>
    <scope>NUCLEOTIDE SEQUENCE</scope>
    <source>
        <tissue evidence="1">Shoot tissue taken approximately 20 cm above the soil surface</tissue>
    </source>
</reference>
<name>A0A0A9ELD6_ARUDO</name>
<reference evidence="1" key="1">
    <citation type="submission" date="2014-09" db="EMBL/GenBank/DDBJ databases">
        <authorList>
            <person name="Magalhaes I.L.F."/>
            <person name="Oliveira U."/>
            <person name="Santos F.R."/>
            <person name="Vidigal T.H.D.A."/>
            <person name="Brescovit A.D."/>
            <person name="Santos A.J."/>
        </authorList>
    </citation>
    <scope>NUCLEOTIDE SEQUENCE</scope>
    <source>
        <tissue evidence="1">Shoot tissue taken approximately 20 cm above the soil surface</tissue>
    </source>
</reference>
<organism evidence="1">
    <name type="scientific">Arundo donax</name>
    <name type="common">Giant reed</name>
    <name type="synonym">Donax arundinaceus</name>
    <dbReference type="NCBI Taxonomy" id="35708"/>
    <lineage>
        <taxon>Eukaryota</taxon>
        <taxon>Viridiplantae</taxon>
        <taxon>Streptophyta</taxon>
        <taxon>Embryophyta</taxon>
        <taxon>Tracheophyta</taxon>
        <taxon>Spermatophyta</taxon>
        <taxon>Magnoliopsida</taxon>
        <taxon>Liliopsida</taxon>
        <taxon>Poales</taxon>
        <taxon>Poaceae</taxon>
        <taxon>PACMAD clade</taxon>
        <taxon>Arundinoideae</taxon>
        <taxon>Arundineae</taxon>
        <taxon>Arundo</taxon>
    </lineage>
</organism>